<feature type="transmembrane region" description="Helical" evidence="1">
    <location>
        <begin position="170"/>
        <end position="191"/>
    </location>
</feature>
<reference evidence="4" key="1">
    <citation type="journal article" date="2019" name="Int. J. Syst. Evol. Microbiol.">
        <title>The Global Catalogue of Microorganisms (GCM) 10K type strain sequencing project: providing services to taxonomists for standard genome sequencing and annotation.</title>
        <authorList>
            <consortium name="The Broad Institute Genomics Platform"/>
            <consortium name="The Broad Institute Genome Sequencing Center for Infectious Disease"/>
            <person name="Wu L."/>
            <person name="Ma J."/>
        </authorList>
    </citation>
    <scope>NUCLEOTIDE SEQUENCE [LARGE SCALE GENOMIC DNA]</scope>
    <source>
        <strain evidence="4">KCTC 33842</strain>
    </source>
</reference>
<name>A0ABW5P5T0_9DEIO</name>
<dbReference type="InterPro" id="IPR043128">
    <property type="entry name" value="Rev_trsase/Diguanyl_cyclase"/>
</dbReference>
<gene>
    <name evidence="3" type="ORF">ACFSR9_13615</name>
</gene>
<dbReference type="GO" id="GO:0052621">
    <property type="term" value="F:diguanylate cyclase activity"/>
    <property type="evidence" value="ECO:0007669"/>
    <property type="project" value="UniProtKB-EC"/>
</dbReference>
<feature type="transmembrane region" description="Helical" evidence="1">
    <location>
        <begin position="26"/>
        <end position="46"/>
    </location>
</feature>
<dbReference type="Proteomes" id="UP001597475">
    <property type="component" value="Unassembled WGS sequence"/>
</dbReference>
<feature type="transmembrane region" description="Helical" evidence="1">
    <location>
        <begin position="142"/>
        <end position="164"/>
    </location>
</feature>
<dbReference type="EC" id="2.7.7.65" evidence="3"/>
<dbReference type="InterPro" id="IPR000160">
    <property type="entry name" value="GGDEF_dom"/>
</dbReference>
<feature type="transmembrane region" description="Helical" evidence="1">
    <location>
        <begin position="84"/>
        <end position="104"/>
    </location>
</feature>
<dbReference type="CDD" id="cd01949">
    <property type="entry name" value="GGDEF"/>
    <property type="match status" value="1"/>
</dbReference>
<dbReference type="PANTHER" id="PTHR33121">
    <property type="entry name" value="CYCLIC DI-GMP PHOSPHODIESTERASE PDEF"/>
    <property type="match status" value="1"/>
</dbReference>
<keyword evidence="4" id="KW-1185">Reference proteome</keyword>
<dbReference type="PANTHER" id="PTHR33121:SF79">
    <property type="entry name" value="CYCLIC DI-GMP PHOSPHODIESTERASE PDED-RELATED"/>
    <property type="match status" value="1"/>
</dbReference>
<dbReference type="RefSeq" id="WP_386846657.1">
    <property type="nucleotide sequence ID" value="NZ_JBHUMK010000066.1"/>
</dbReference>
<protein>
    <submittedName>
        <fullName evidence="3">Diguanylate cyclase domain-containing protein</fullName>
        <ecNumber evidence="3">2.7.7.65</ecNumber>
    </submittedName>
</protein>
<keyword evidence="3" id="KW-0548">Nucleotidyltransferase</keyword>
<accession>A0ABW5P5T0</accession>
<evidence type="ECO:0000259" key="2">
    <source>
        <dbReference type="PROSITE" id="PS50887"/>
    </source>
</evidence>
<feature type="domain" description="GGDEF" evidence="2">
    <location>
        <begin position="240"/>
        <end position="365"/>
    </location>
</feature>
<evidence type="ECO:0000256" key="1">
    <source>
        <dbReference type="SAM" id="Phobius"/>
    </source>
</evidence>
<keyword evidence="1" id="KW-0472">Membrane</keyword>
<feature type="transmembrane region" description="Helical" evidence="1">
    <location>
        <begin position="116"/>
        <end position="135"/>
    </location>
</feature>
<sequence length="377" mass="39394">MRDVGALPSEPFWADADRENEGRGMLGHALVLALPLMLLGVPLKLLPGAPGLSALDQVMLPVLVVVVALLLVMHESGGLPRRGLNLLLLLEAWAYLIGKLAFTLLSESAGAQLESLVLLAPWLPVLLAAPTWVLPRPLAQRFLLPGVLLLGVMAALFALHPAAWSGGTLALSPALVLAQVVLAGLALLAGLGTGPQHAPVAAPQSWLNLPDHARDPLTGLPDARAMRSVLREQARTPGVAVAALRLVDLERLRAGVGAAELQALQAHVARVLTGKLRENDRVGRLGPDGFVLLLSVPDERVARSICERLRVHLAARPVAGVIPLVNIGVAFGSGGADPLEVLARAEQALSALEEEGGSHVRLAGEMQAESSGEEAAD</sequence>
<comment type="caution">
    <text evidence="3">The sequence shown here is derived from an EMBL/GenBank/DDBJ whole genome shotgun (WGS) entry which is preliminary data.</text>
</comment>
<keyword evidence="3" id="KW-0808">Transferase</keyword>
<feature type="transmembrane region" description="Helical" evidence="1">
    <location>
        <begin position="52"/>
        <end position="72"/>
    </location>
</feature>
<organism evidence="3 4">
    <name type="scientific">Deinococcus taklimakanensis</name>
    <dbReference type="NCBI Taxonomy" id="536443"/>
    <lineage>
        <taxon>Bacteria</taxon>
        <taxon>Thermotogati</taxon>
        <taxon>Deinococcota</taxon>
        <taxon>Deinococci</taxon>
        <taxon>Deinococcales</taxon>
        <taxon>Deinococcaceae</taxon>
        <taxon>Deinococcus</taxon>
    </lineage>
</organism>
<dbReference type="Pfam" id="PF00990">
    <property type="entry name" value="GGDEF"/>
    <property type="match status" value="1"/>
</dbReference>
<keyword evidence="1" id="KW-1133">Transmembrane helix</keyword>
<evidence type="ECO:0000313" key="3">
    <source>
        <dbReference type="EMBL" id="MFD2610464.1"/>
    </source>
</evidence>
<dbReference type="Gene3D" id="3.30.70.270">
    <property type="match status" value="1"/>
</dbReference>
<evidence type="ECO:0000313" key="4">
    <source>
        <dbReference type="Proteomes" id="UP001597475"/>
    </source>
</evidence>
<dbReference type="InterPro" id="IPR029787">
    <property type="entry name" value="Nucleotide_cyclase"/>
</dbReference>
<dbReference type="EMBL" id="JBHUMK010000066">
    <property type="protein sequence ID" value="MFD2610464.1"/>
    <property type="molecule type" value="Genomic_DNA"/>
</dbReference>
<dbReference type="SMART" id="SM00267">
    <property type="entry name" value="GGDEF"/>
    <property type="match status" value="1"/>
</dbReference>
<dbReference type="InterPro" id="IPR050706">
    <property type="entry name" value="Cyclic-di-GMP_PDE-like"/>
</dbReference>
<dbReference type="SUPFAM" id="SSF55073">
    <property type="entry name" value="Nucleotide cyclase"/>
    <property type="match status" value="1"/>
</dbReference>
<keyword evidence="1" id="KW-0812">Transmembrane</keyword>
<dbReference type="PROSITE" id="PS50887">
    <property type="entry name" value="GGDEF"/>
    <property type="match status" value="1"/>
</dbReference>
<proteinExistence type="predicted"/>